<dbReference type="Proteomes" id="UP001597012">
    <property type="component" value="Unassembled WGS sequence"/>
</dbReference>
<name>A0ABW3B809_9FLAO</name>
<evidence type="ECO:0000313" key="1">
    <source>
        <dbReference type="EMBL" id="MFD0799210.1"/>
    </source>
</evidence>
<proteinExistence type="predicted"/>
<comment type="caution">
    <text evidence="1">The sequence shown here is derived from an EMBL/GenBank/DDBJ whole genome shotgun (WGS) entry which is preliminary data.</text>
</comment>
<organism evidence="1 2">
    <name type="scientific">Maribacter chungangensis</name>
    <dbReference type="NCBI Taxonomy" id="1069117"/>
    <lineage>
        <taxon>Bacteria</taxon>
        <taxon>Pseudomonadati</taxon>
        <taxon>Bacteroidota</taxon>
        <taxon>Flavobacteriia</taxon>
        <taxon>Flavobacteriales</taxon>
        <taxon>Flavobacteriaceae</taxon>
        <taxon>Maribacter</taxon>
    </lineage>
</organism>
<gene>
    <name evidence="1" type="ORF">ACFQZJ_17175</name>
</gene>
<accession>A0ABW3B809</accession>
<dbReference type="EMBL" id="JBHTHY010000017">
    <property type="protein sequence ID" value="MFD0799210.1"/>
    <property type="molecule type" value="Genomic_DNA"/>
</dbReference>
<protein>
    <submittedName>
        <fullName evidence="1">IS91 family transposase</fullName>
    </submittedName>
</protein>
<reference evidence="2" key="1">
    <citation type="journal article" date="2019" name="Int. J. Syst. Evol. Microbiol.">
        <title>The Global Catalogue of Microorganisms (GCM) 10K type strain sequencing project: providing services to taxonomists for standard genome sequencing and annotation.</title>
        <authorList>
            <consortium name="The Broad Institute Genomics Platform"/>
            <consortium name="The Broad Institute Genome Sequencing Center for Infectious Disease"/>
            <person name="Wu L."/>
            <person name="Ma J."/>
        </authorList>
    </citation>
    <scope>NUCLEOTIDE SEQUENCE [LARGE SCALE GENOMIC DNA]</scope>
    <source>
        <strain evidence="2">CCUG 61948</strain>
    </source>
</reference>
<evidence type="ECO:0000313" key="2">
    <source>
        <dbReference type="Proteomes" id="UP001597012"/>
    </source>
</evidence>
<feature type="non-terminal residue" evidence="1">
    <location>
        <position position="1"/>
    </location>
</feature>
<keyword evidence="2" id="KW-1185">Reference proteome</keyword>
<sequence length="74" mass="8678">SSSWKKDRLPLLQLQLAEKDLLHRESFVTQEKSLHRVCPSCKEGKLITLLTFDSRGPPKDYQKTIKRKLLKFKP</sequence>